<protein>
    <submittedName>
        <fullName evidence="1">Uncharacterized protein</fullName>
    </submittedName>
</protein>
<dbReference type="SUPFAM" id="SSF69318">
    <property type="entry name" value="Integrin alpha N-terminal domain"/>
    <property type="match status" value="1"/>
</dbReference>
<reference evidence="2" key="1">
    <citation type="submission" date="2016-11" db="EMBL/GenBank/DDBJ databases">
        <authorList>
            <person name="Varghese N."/>
            <person name="Submissions S."/>
        </authorList>
    </citation>
    <scope>NUCLEOTIDE SEQUENCE [LARGE SCALE GENOMIC DNA]</scope>
    <source>
        <strain evidence="2">DSM 9756</strain>
    </source>
</reference>
<dbReference type="InterPro" id="IPR028994">
    <property type="entry name" value="Integrin_alpha_N"/>
</dbReference>
<dbReference type="PROSITE" id="PS51257">
    <property type="entry name" value="PROKAR_LIPOPROTEIN"/>
    <property type="match status" value="1"/>
</dbReference>
<proteinExistence type="predicted"/>
<dbReference type="EMBL" id="FQVB01000012">
    <property type="protein sequence ID" value="SHF18050.1"/>
    <property type="molecule type" value="Genomic_DNA"/>
</dbReference>
<dbReference type="AlphaFoldDB" id="A0A1M4ZJ10"/>
<gene>
    <name evidence="1" type="ORF">SAMN02745206_01479</name>
</gene>
<organism evidence="1 2">
    <name type="scientific">Desulfacinum infernum DSM 9756</name>
    <dbReference type="NCBI Taxonomy" id="1121391"/>
    <lineage>
        <taxon>Bacteria</taxon>
        <taxon>Pseudomonadati</taxon>
        <taxon>Thermodesulfobacteriota</taxon>
        <taxon>Syntrophobacteria</taxon>
        <taxon>Syntrophobacterales</taxon>
        <taxon>Syntrophobacteraceae</taxon>
        <taxon>Desulfacinum</taxon>
    </lineage>
</organism>
<dbReference type="Proteomes" id="UP000184076">
    <property type="component" value="Unassembled WGS sequence"/>
</dbReference>
<dbReference type="OrthoDB" id="9791995at2"/>
<keyword evidence="2" id="KW-1185">Reference proteome</keyword>
<name>A0A1M4ZJ10_9BACT</name>
<dbReference type="RefSeq" id="WP_073038355.1">
    <property type="nucleotide sequence ID" value="NZ_FQVB01000012.1"/>
</dbReference>
<sequence length="289" mass="32906">MRFSAIAVAVVLGLGCLVPMVEAARVVRRDTNADGKVDQIVRLDDGGAVQRLEVDGDGDGFFETVQHYRNGELVRLETDGDGDRRRETRFLYEQGVRVRAEMDDDGDGRAERAVDFQGDRRLRDYEDTDGDGRFDRILSYLDPFWPLVEERDGDGDGFFEERSTYLDGILREREVHGADPPYRAESYDARGRLFLVVEGDAQGKRVRSVWTFDPEGRPASCLEDRNGDGRMDLWGRYEAGRLRYLAEDRNGDGRPDAWTEYDSVGKEVRVRRDVDYDGAVDIDRKENGS</sequence>
<evidence type="ECO:0000313" key="2">
    <source>
        <dbReference type="Proteomes" id="UP000184076"/>
    </source>
</evidence>
<evidence type="ECO:0000313" key="1">
    <source>
        <dbReference type="EMBL" id="SHF18050.1"/>
    </source>
</evidence>
<accession>A0A1M4ZJ10</accession>
<dbReference type="STRING" id="1121391.SAMN02745206_01479"/>